<dbReference type="SUPFAM" id="SSF49863">
    <property type="entry name" value="Hyaluronate lyase-like, C-terminal domain"/>
    <property type="match status" value="1"/>
</dbReference>
<dbReference type="SUPFAM" id="SSF74650">
    <property type="entry name" value="Galactose mutarotase-like"/>
    <property type="match status" value="1"/>
</dbReference>
<sequence>MTSESSTGETAGVSRRRLLAGIGGGVLLAASGLPRAAAATGTTADAFDDLRLAWRDRLTGVPFDPSDPLFRDGLRGLDSTVRTGRYRIDRSPDRTQVFTDLRFRDLSDPNDTQASWIITSTYTRLAGIAKGWATPGCTYYQNPDVLADVVAGLKTAHDHGYNAGIPREYSNWWDFEIGGPAQMLNTCALVHDSIDPADLADYLAAVDRFVPDPRYNMQEPYTELSTGANRADLCLNVALRGILGRSGEKITQARDALGEIFRYVSSGDGLYQDGSYIHHKTVAYTGAYGVILLSRVIDLLALLTGSPWEFGANRSVFLDSVERTYAPVVFNNQMMDFVRGRSLSRFGERGHHQAHTVIERVTVLADSVEQDDPQRAARWRAMCRGWLDRDTYDNVFKDASIPRIAVLSRLLADDSVKPAPEPVGFTMFAGMARAVHRRPGWALGIAMASKRVAYYETGAGENRKGFHTGEGATYLYNDADNGQFDDDYWPTVDPYRIPGITLNKMPLPDKTGGEWGEAHPASATWVGGASLEGRHGAVGMDLEGIQHRDLVGKQPPLRARKSWFCFDKYVIALGAGITDVSGHPVETIVENRSLHTSGRNVLTLDGEVQPTELGWSATRKVRWAHLEGVGGYLFPRTGARLSALREERTGAWQDIGNSKSDPTTRRFVTMWLDHGTSPTGADYAYVLVPGADAAQTAALAENPDFQILANTKDVQAVRVNDNEFGVNFFAAADLANIRVSAPCSVMLRRTSDQLVVSVADPTQSSKTVGIELTLGSYRLAEADPTVTVTRSSPSLVLSIDTSAGLGDSHHARFSRRC</sequence>
<comment type="similarity">
    <text evidence="1">Belongs to the polysaccharide lyase 8 family.</text>
</comment>
<dbReference type="InterPro" id="IPR011071">
    <property type="entry name" value="Lyase_8-like_C"/>
</dbReference>
<keyword evidence="8" id="KW-1185">Reference proteome</keyword>
<dbReference type="Proteomes" id="UP000730591">
    <property type="component" value="Unassembled WGS sequence"/>
</dbReference>
<accession>A0ABX1A6B8</accession>
<name>A0ABX1A6B8_9ACTN</name>
<dbReference type="Pfam" id="PF08124">
    <property type="entry name" value="Lyase_8_N"/>
    <property type="match status" value="1"/>
</dbReference>
<dbReference type="InterPro" id="IPR004103">
    <property type="entry name" value="Lyase_8_C"/>
</dbReference>
<evidence type="ECO:0000259" key="4">
    <source>
        <dbReference type="Pfam" id="PF02278"/>
    </source>
</evidence>
<dbReference type="PROSITE" id="PS51318">
    <property type="entry name" value="TAT"/>
    <property type="match status" value="1"/>
</dbReference>
<evidence type="ECO:0000259" key="6">
    <source>
        <dbReference type="Pfam" id="PF08124"/>
    </source>
</evidence>
<evidence type="ECO:0000256" key="3">
    <source>
        <dbReference type="ARBA" id="ARBA00023239"/>
    </source>
</evidence>
<dbReference type="InterPro" id="IPR003159">
    <property type="entry name" value="Lyase_8_central_dom"/>
</dbReference>
<keyword evidence="3 7" id="KW-0456">Lyase</keyword>
<keyword evidence="2" id="KW-0732">Signal</keyword>
<dbReference type="CDD" id="cd01083">
    <property type="entry name" value="GAG_Lyase"/>
    <property type="match status" value="1"/>
</dbReference>
<evidence type="ECO:0000256" key="1">
    <source>
        <dbReference type="ARBA" id="ARBA00006699"/>
    </source>
</evidence>
<proteinExistence type="inferred from homology"/>
<evidence type="ECO:0000259" key="5">
    <source>
        <dbReference type="Pfam" id="PF02884"/>
    </source>
</evidence>
<evidence type="ECO:0000313" key="7">
    <source>
        <dbReference type="EMBL" id="NJP51979.1"/>
    </source>
</evidence>
<dbReference type="RefSeq" id="WP_167996822.1">
    <property type="nucleotide sequence ID" value="NZ_JAATEM010000021.1"/>
</dbReference>
<dbReference type="SUPFAM" id="SSF48230">
    <property type="entry name" value="Chondroitin AC/alginate lyase"/>
    <property type="match status" value="1"/>
</dbReference>
<dbReference type="InterPro" id="IPR038970">
    <property type="entry name" value="Lyase_8"/>
</dbReference>
<feature type="domain" description="Polysaccharide lyase family 8 central" evidence="4">
    <location>
        <begin position="426"/>
        <end position="692"/>
    </location>
</feature>
<dbReference type="Pfam" id="PF02278">
    <property type="entry name" value="Lyase_8"/>
    <property type="match status" value="1"/>
</dbReference>
<dbReference type="Pfam" id="PF02884">
    <property type="entry name" value="Lyase_8_C"/>
    <property type="match status" value="1"/>
</dbReference>
<feature type="domain" description="Polysaccharide lyase 8 N-terminal alpha-helical" evidence="6">
    <location>
        <begin position="54"/>
        <end position="383"/>
    </location>
</feature>
<dbReference type="InterPro" id="IPR014718">
    <property type="entry name" value="GH-type_carb-bd"/>
</dbReference>
<organism evidence="7 8">
    <name type="scientific">Streptomyces composti</name>
    <dbReference type="NCBI Taxonomy" id="2720025"/>
    <lineage>
        <taxon>Bacteria</taxon>
        <taxon>Bacillati</taxon>
        <taxon>Actinomycetota</taxon>
        <taxon>Actinomycetes</taxon>
        <taxon>Kitasatosporales</taxon>
        <taxon>Streptomycetaceae</taxon>
        <taxon>Streptomyces</taxon>
    </lineage>
</organism>
<evidence type="ECO:0000313" key="8">
    <source>
        <dbReference type="Proteomes" id="UP000730591"/>
    </source>
</evidence>
<dbReference type="EMBL" id="JAATEM010000021">
    <property type="protein sequence ID" value="NJP51979.1"/>
    <property type="molecule type" value="Genomic_DNA"/>
</dbReference>
<protein>
    <submittedName>
        <fullName evidence="7">Polysaccharide lyase 8 family protein</fullName>
    </submittedName>
</protein>
<dbReference type="InterPro" id="IPR011013">
    <property type="entry name" value="Gal_mutarotase_sf_dom"/>
</dbReference>
<comment type="caution">
    <text evidence="7">The sequence shown here is derived from an EMBL/GenBank/DDBJ whole genome shotgun (WGS) entry which is preliminary data.</text>
</comment>
<dbReference type="InterPro" id="IPR006311">
    <property type="entry name" value="TAT_signal"/>
</dbReference>
<gene>
    <name evidence="7" type="ORF">HCJ93_18445</name>
</gene>
<dbReference type="PANTHER" id="PTHR38481:SF1">
    <property type="entry name" value="HYALURONATE LYASE"/>
    <property type="match status" value="1"/>
</dbReference>
<dbReference type="InterPro" id="IPR012970">
    <property type="entry name" value="Lyase_8_alpha_N"/>
</dbReference>
<feature type="domain" description="Polysaccharide lyase family 8 C-terminal" evidence="5">
    <location>
        <begin position="706"/>
        <end position="768"/>
    </location>
</feature>
<dbReference type="InterPro" id="IPR008929">
    <property type="entry name" value="Chondroitin_lyas"/>
</dbReference>
<dbReference type="Gene3D" id="2.60.220.10">
    <property type="entry name" value="Polysaccharide lyase family 8-like, C-terminal"/>
    <property type="match status" value="1"/>
</dbReference>
<evidence type="ECO:0000256" key="2">
    <source>
        <dbReference type="ARBA" id="ARBA00022729"/>
    </source>
</evidence>
<reference evidence="7 8" key="1">
    <citation type="submission" date="2020-03" db="EMBL/GenBank/DDBJ databases">
        <title>WGS of actinomycetes isolated from Thailand.</title>
        <authorList>
            <person name="Thawai C."/>
        </authorList>
    </citation>
    <scope>NUCLEOTIDE SEQUENCE [LARGE SCALE GENOMIC DNA]</scope>
    <source>
        <strain evidence="7 8">SBST2-5</strain>
    </source>
</reference>
<dbReference type="PANTHER" id="PTHR38481">
    <property type="entry name" value="HYALURONATE LYASE"/>
    <property type="match status" value="1"/>
</dbReference>
<dbReference type="Gene3D" id="1.50.10.100">
    <property type="entry name" value="Chondroitin AC/alginate lyase"/>
    <property type="match status" value="1"/>
</dbReference>
<dbReference type="Gene3D" id="2.70.98.10">
    <property type="match status" value="1"/>
</dbReference>
<dbReference type="GO" id="GO:0016829">
    <property type="term" value="F:lyase activity"/>
    <property type="evidence" value="ECO:0007669"/>
    <property type="project" value="UniProtKB-KW"/>
</dbReference>